<proteinExistence type="predicted"/>
<comment type="caution">
    <text evidence="2">The sequence shown here is derived from an EMBL/GenBank/DDBJ whole genome shotgun (WGS) entry which is preliminary data.</text>
</comment>
<evidence type="ECO:0000313" key="2">
    <source>
        <dbReference type="EMBL" id="CAI2377909.1"/>
    </source>
</evidence>
<name>A0AAD1XSB7_EUPCR</name>
<feature type="compositionally biased region" description="Basic and acidic residues" evidence="1">
    <location>
        <begin position="198"/>
        <end position="212"/>
    </location>
</feature>
<organism evidence="2 3">
    <name type="scientific">Euplotes crassus</name>
    <dbReference type="NCBI Taxonomy" id="5936"/>
    <lineage>
        <taxon>Eukaryota</taxon>
        <taxon>Sar</taxon>
        <taxon>Alveolata</taxon>
        <taxon>Ciliophora</taxon>
        <taxon>Intramacronucleata</taxon>
        <taxon>Spirotrichea</taxon>
        <taxon>Hypotrichia</taxon>
        <taxon>Euplotida</taxon>
        <taxon>Euplotidae</taxon>
        <taxon>Moneuplotes</taxon>
    </lineage>
</organism>
<sequence length="275" mass="32066">MSDWEDFADEDADIEQTQDTKKFEDEELVDKDKEEREEKERLEEKKIIQAEIEHNRKEKKKDEVDYDKKFAERHKIDEETKDLTREEVKKQNPNFTEIQIDEFMSRQAEEKIGDDLFGGDNEPETPKTGGFVTSLTEIKGEKKYKDFARDVADYLKTNGKSPGQIPKFFSQLFHELGTEITTGKMAFIVKEFNNAIDKKKEDEDKKRDDDKKKEKKSKGKKKAGLAGVSKAQDTVVMNTAMANDMFENEDYGEGEDYDYGGDQYQDYGRDDLDFM</sequence>
<feature type="compositionally biased region" description="Acidic residues" evidence="1">
    <location>
        <begin position="247"/>
        <end position="259"/>
    </location>
</feature>
<feature type="region of interest" description="Disordered" evidence="1">
    <location>
        <begin position="198"/>
        <end position="229"/>
    </location>
</feature>
<dbReference type="GO" id="GO:0003743">
    <property type="term" value="F:translation initiation factor activity"/>
    <property type="evidence" value="ECO:0007669"/>
    <property type="project" value="InterPro"/>
</dbReference>
<feature type="compositionally biased region" description="Acidic residues" evidence="1">
    <location>
        <begin position="1"/>
        <end position="16"/>
    </location>
</feature>
<dbReference type="GO" id="GO:0005852">
    <property type="term" value="C:eukaryotic translation initiation factor 3 complex"/>
    <property type="evidence" value="ECO:0007669"/>
    <property type="project" value="InterPro"/>
</dbReference>
<dbReference type="AlphaFoldDB" id="A0AAD1XSB7"/>
<feature type="region of interest" description="Disordered" evidence="1">
    <location>
        <begin position="113"/>
        <end position="134"/>
    </location>
</feature>
<dbReference type="InterPro" id="IPR013906">
    <property type="entry name" value="eIF3j"/>
</dbReference>
<feature type="region of interest" description="Disordered" evidence="1">
    <location>
        <begin position="247"/>
        <end position="275"/>
    </location>
</feature>
<feature type="region of interest" description="Disordered" evidence="1">
    <location>
        <begin position="1"/>
        <end position="42"/>
    </location>
</feature>
<feature type="compositionally biased region" description="Basic and acidic residues" evidence="1">
    <location>
        <begin position="18"/>
        <end position="42"/>
    </location>
</feature>
<gene>
    <name evidence="2" type="ORF">ECRASSUSDP1_LOCUS19300</name>
</gene>
<protein>
    <submittedName>
        <fullName evidence="2">Uncharacterized protein</fullName>
    </submittedName>
</protein>
<dbReference type="EMBL" id="CAMPGE010019586">
    <property type="protein sequence ID" value="CAI2377909.1"/>
    <property type="molecule type" value="Genomic_DNA"/>
</dbReference>
<evidence type="ECO:0000313" key="3">
    <source>
        <dbReference type="Proteomes" id="UP001295684"/>
    </source>
</evidence>
<evidence type="ECO:0000256" key="1">
    <source>
        <dbReference type="SAM" id="MobiDB-lite"/>
    </source>
</evidence>
<dbReference type="Pfam" id="PF08597">
    <property type="entry name" value="eIF3_subunit"/>
    <property type="match status" value="1"/>
</dbReference>
<dbReference type="Proteomes" id="UP001295684">
    <property type="component" value="Unassembled WGS sequence"/>
</dbReference>
<reference evidence="2" key="1">
    <citation type="submission" date="2023-07" db="EMBL/GenBank/DDBJ databases">
        <authorList>
            <consortium name="AG Swart"/>
            <person name="Singh M."/>
            <person name="Singh A."/>
            <person name="Seah K."/>
            <person name="Emmerich C."/>
        </authorList>
    </citation>
    <scope>NUCLEOTIDE SEQUENCE</scope>
    <source>
        <strain evidence="2">DP1</strain>
    </source>
</reference>
<accession>A0AAD1XSB7</accession>
<feature type="compositionally biased region" description="Basic residues" evidence="1">
    <location>
        <begin position="213"/>
        <end position="223"/>
    </location>
</feature>
<keyword evidence="3" id="KW-1185">Reference proteome</keyword>